<keyword evidence="3" id="KW-1185">Reference proteome</keyword>
<feature type="coiled-coil region" evidence="1">
    <location>
        <begin position="50"/>
        <end position="137"/>
    </location>
</feature>
<evidence type="ECO:0000256" key="1">
    <source>
        <dbReference type="SAM" id="Coils"/>
    </source>
</evidence>
<name>A0A9D3SWG4_MEGAT</name>
<dbReference type="EMBL" id="JAFDVH010000021">
    <property type="protein sequence ID" value="KAG7457895.1"/>
    <property type="molecule type" value="Genomic_DNA"/>
</dbReference>
<comment type="caution">
    <text evidence="2">The sequence shown here is derived from an EMBL/GenBank/DDBJ whole genome shotgun (WGS) entry which is preliminary data.</text>
</comment>
<evidence type="ECO:0000313" key="2">
    <source>
        <dbReference type="EMBL" id="KAG7457895.1"/>
    </source>
</evidence>
<proteinExistence type="predicted"/>
<sequence length="179" mass="20367">MKCPILLTGLVLLSGMGLVGILLEQRRRATEMAGKIPSLEAWGRQTWNRLARYQGQLSRLQRKLDDLLEEVGVLNKELLDLHPKQWSPDKETQACLEDKKKTEEDLQAKEAELNSFTDQLKTEQNSWKQEITSLKQQVAQQSKLCDFVDKASEVSMQLCTNIQKTDGADEKKPEQGPVM</sequence>
<dbReference type="AlphaFoldDB" id="A0A9D3SWG4"/>
<evidence type="ECO:0000313" key="3">
    <source>
        <dbReference type="Proteomes" id="UP001046870"/>
    </source>
</evidence>
<dbReference type="OrthoDB" id="8906012at2759"/>
<keyword evidence="1" id="KW-0175">Coiled coil</keyword>
<reference evidence="2" key="1">
    <citation type="submission" date="2021-01" db="EMBL/GenBank/DDBJ databases">
        <authorList>
            <person name="Zahm M."/>
            <person name="Roques C."/>
            <person name="Cabau C."/>
            <person name="Klopp C."/>
            <person name="Donnadieu C."/>
            <person name="Jouanno E."/>
            <person name="Lampietro C."/>
            <person name="Louis A."/>
            <person name="Herpin A."/>
            <person name="Echchiki A."/>
            <person name="Berthelot C."/>
            <person name="Parey E."/>
            <person name="Roest-Crollius H."/>
            <person name="Braasch I."/>
            <person name="Postlethwait J."/>
            <person name="Bobe J."/>
            <person name="Montfort J."/>
            <person name="Bouchez O."/>
            <person name="Begum T."/>
            <person name="Mejri S."/>
            <person name="Adams A."/>
            <person name="Chen W.-J."/>
            <person name="Guiguen Y."/>
        </authorList>
    </citation>
    <scope>NUCLEOTIDE SEQUENCE</scope>
    <source>
        <strain evidence="2">YG-15Mar2019-1</strain>
        <tissue evidence="2">Brain</tissue>
    </source>
</reference>
<gene>
    <name evidence="2" type="ORF">MATL_G00232060</name>
</gene>
<accession>A0A9D3SWG4</accession>
<organism evidence="2 3">
    <name type="scientific">Megalops atlanticus</name>
    <name type="common">Tarpon</name>
    <name type="synonym">Clupea gigantea</name>
    <dbReference type="NCBI Taxonomy" id="7932"/>
    <lineage>
        <taxon>Eukaryota</taxon>
        <taxon>Metazoa</taxon>
        <taxon>Chordata</taxon>
        <taxon>Craniata</taxon>
        <taxon>Vertebrata</taxon>
        <taxon>Euteleostomi</taxon>
        <taxon>Actinopterygii</taxon>
        <taxon>Neopterygii</taxon>
        <taxon>Teleostei</taxon>
        <taxon>Elopiformes</taxon>
        <taxon>Megalopidae</taxon>
        <taxon>Megalops</taxon>
    </lineage>
</organism>
<dbReference type="Proteomes" id="UP001046870">
    <property type="component" value="Chromosome 21"/>
</dbReference>
<protein>
    <submittedName>
        <fullName evidence="2">Uncharacterized protein</fullName>
    </submittedName>
</protein>
<dbReference type="Gene3D" id="1.10.287.1490">
    <property type="match status" value="1"/>
</dbReference>